<feature type="compositionally biased region" description="Basic and acidic residues" evidence="3">
    <location>
        <begin position="80"/>
        <end position="96"/>
    </location>
</feature>
<protein>
    <recommendedName>
        <fullName evidence="6">F-box domain-containing protein</fullName>
    </recommendedName>
</protein>
<evidence type="ECO:0000256" key="2">
    <source>
        <dbReference type="SAM" id="Coils"/>
    </source>
</evidence>
<organism evidence="4 5">
    <name type="scientific">Volvox reticuliferus</name>
    <dbReference type="NCBI Taxonomy" id="1737510"/>
    <lineage>
        <taxon>Eukaryota</taxon>
        <taxon>Viridiplantae</taxon>
        <taxon>Chlorophyta</taxon>
        <taxon>core chlorophytes</taxon>
        <taxon>Chlorophyceae</taxon>
        <taxon>CS clade</taxon>
        <taxon>Chlamydomonadales</taxon>
        <taxon>Volvocaceae</taxon>
        <taxon>Volvox</taxon>
    </lineage>
</organism>
<evidence type="ECO:0000313" key="5">
    <source>
        <dbReference type="Proteomes" id="UP000747110"/>
    </source>
</evidence>
<dbReference type="SUPFAM" id="SSF52047">
    <property type="entry name" value="RNI-like"/>
    <property type="match status" value="1"/>
</dbReference>
<dbReference type="GO" id="GO:0005930">
    <property type="term" value="C:axoneme"/>
    <property type="evidence" value="ECO:0007669"/>
    <property type="project" value="UniProtKB-SubCell"/>
</dbReference>
<dbReference type="PROSITE" id="PS51450">
    <property type="entry name" value="LRR"/>
    <property type="match status" value="1"/>
</dbReference>
<sequence length="858" mass="89232">MAPKKEQAKASSRRRPTLGVLGAPVYDSEEDEDFVPDDQPPTKSGQVDKGRRKAHNRSGACDAAGMAEQTDTNLPHRNIRLHDSSEEKRLRTRSEGSGRPSTSSHARSAKRLAADGGAAAAAAAATSMAAPDARDRDWSCLTEPILVAVLRRACAVSALPTAATAACVCRHWRDVCKNLEEEVKAAAEAAAAIADMEAAVEGEAAAAEAAAAARSAAMAVAAATAASALCNVMDTDAPITATDDDSTAAAAAWPARDGGGGSGRSPCSGAGSLWFCLNVRSRPSIRFTNEVVHKGLASRRWSQVLTLKLRTCTGLTPDGLVALAGGCPGLTCLELSQCESLIKLESMRAVMSSLPRLRVLDLSHNAISVMDHVVKLALAPRPRPLHQQQQVATANARGEGSVAGAGGGSFQSTDGSSGGSGMLPCPLQVLRVRGCVRLGPATLRALSPSVPYVTLTPTPLRQQQQLSPDDDAPVAEPLRIPLFVHLTELDLTGSGSLTTGGLLSVEKLQAAAPNLRALRLDATASAQQSGLRLAPEPERAGPGFPRLRLCELGLSRTAQGTEQPQSRRQGCTISVLRRFVGGSPQLRVLDVSGTQSIEDKRLIDNLAKDVEAGEGGDAVAEARAAAALAENAAMGVAAMRPGRGGRPTGFSKVFPNGPEDIEWRMARLMQSLGPALRPALVGPLRVLRASKSVLATDAGLHAIAVRFGGTLEEMDVSESSNVTDAGLLHVACNCTALTALDVSSTLITDFGVRVLMALRYAGSDDRVAETGRVPGADGVGPSGCDGAASATKLATASRHAPVVHDLVSDDDEEGEKANGVGTRHLRHLNLSSCRGVDRPTRHAAGAGLDTLWHVLNRS</sequence>
<evidence type="ECO:0000256" key="3">
    <source>
        <dbReference type="SAM" id="MobiDB-lite"/>
    </source>
</evidence>
<dbReference type="AlphaFoldDB" id="A0A8J4CMF0"/>
<gene>
    <name evidence="4" type="ORF">Vretifemale_11860</name>
</gene>
<dbReference type="EMBL" id="BNCP01000025">
    <property type="protein sequence ID" value="GIL83049.1"/>
    <property type="molecule type" value="Genomic_DNA"/>
</dbReference>
<evidence type="ECO:0000313" key="4">
    <source>
        <dbReference type="EMBL" id="GIL83049.1"/>
    </source>
</evidence>
<dbReference type="InterPro" id="IPR006553">
    <property type="entry name" value="Leu-rich_rpt_Cys-con_subtyp"/>
</dbReference>
<dbReference type="Proteomes" id="UP000747110">
    <property type="component" value="Unassembled WGS sequence"/>
</dbReference>
<dbReference type="PANTHER" id="PTHR13318:SF247">
    <property type="entry name" value="GH16156P"/>
    <property type="match status" value="1"/>
</dbReference>
<dbReference type="GO" id="GO:0019005">
    <property type="term" value="C:SCF ubiquitin ligase complex"/>
    <property type="evidence" value="ECO:0007669"/>
    <property type="project" value="TreeGrafter"/>
</dbReference>
<feature type="compositionally biased region" description="Acidic residues" evidence="3">
    <location>
        <begin position="27"/>
        <end position="36"/>
    </location>
</feature>
<comment type="subcellular location">
    <subcellularLocation>
        <location evidence="1">Cytoplasm</location>
        <location evidence="1">Cytoskeleton</location>
        <location evidence="1">Cilium axoneme</location>
    </subcellularLocation>
</comment>
<dbReference type="PANTHER" id="PTHR13318">
    <property type="entry name" value="PARTNER OF PAIRED, ISOFORM B-RELATED"/>
    <property type="match status" value="1"/>
</dbReference>
<keyword evidence="2" id="KW-0175">Coiled coil</keyword>
<evidence type="ECO:0008006" key="6">
    <source>
        <dbReference type="Google" id="ProtNLM"/>
    </source>
</evidence>
<dbReference type="InterPro" id="IPR001611">
    <property type="entry name" value="Leu-rich_rpt"/>
</dbReference>
<reference evidence="4" key="1">
    <citation type="journal article" date="2021" name="Proc. Natl. Acad. Sci. U.S.A.">
        <title>Three genomes in the algal genus Volvox reveal the fate of a haploid sex-determining region after a transition to homothallism.</title>
        <authorList>
            <person name="Yamamoto K."/>
            <person name="Hamaji T."/>
            <person name="Kawai-Toyooka H."/>
            <person name="Matsuzaki R."/>
            <person name="Takahashi F."/>
            <person name="Nishimura Y."/>
            <person name="Kawachi M."/>
            <person name="Noguchi H."/>
            <person name="Minakuchi Y."/>
            <person name="Umen J.G."/>
            <person name="Toyoda A."/>
            <person name="Nozaki H."/>
        </authorList>
    </citation>
    <scope>NUCLEOTIDE SEQUENCE</scope>
    <source>
        <strain evidence="4">NIES-3786</strain>
    </source>
</reference>
<dbReference type="Gene3D" id="3.80.10.10">
    <property type="entry name" value="Ribonuclease Inhibitor"/>
    <property type="match status" value="2"/>
</dbReference>
<evidence type="ECO:0000256" key="1">
    <source>
        <dbReference type="ARBA" id="ARBA00004430"/>
    </source>
</evidence>
<name>A0A8J4CMF0_9CHLO</name>
<dbReference type="SMART" id="SM00367">
    <property type="entry name" value="LRR_CC"/>
    <property type="match status" value="7"/>
</dbReference>
<comment type="caution">
    <text evidence="4">The sequence shown here is derived from an EMBL/GenBank/DDBJ whole genome shotgun (WGS) entry which is preliminary data.</text>
</comment>
<keyword evidence="5" id="KW-1185">Reference proteome</keyword>
<accession>A0A8J4CMF0</accession>
<dbReference type="GO" id="GO:0031146">
    <property type="term" value="P:SCF-dependent proteasomal ubiquitin-dependent protein catabolic process"/>
    <property type="evidence" value="ECO:0007669"/>
    <property type="project" value="TreeGrafter"/>
</dbReference>
<feature type="region of interest" description="Disordered" evidence="3">
    <location>
        <begin position="391"/>
        <end position="418"/>
    </location>
</feature>
<feature type="region of interest" description="Disordered" evidence="3">
    <location>
        <begin position="1"/>
        <end position="114"/>
    </location>
</feature>
<feature type="coiled-coil region" evidence="2">
    <location>
        <begin position="169"/>
        <end position="199"/>
    </location>
</feature>
<proteinExistence type="predicted"/>
<dbReference type="OrthoDB" id="550575at2759"/>
<dbReference type="InterPro" id="IPR032675">
    <property type="entry name" value="LRR_dom_sf"/>
</dbReference>